<accession>A0ABY7D5F3</accession>
<dbReference type="CDD" id="cd12148">
    <property type="entry name" value="fungal_TF_MHR"/>
    <property type="match status" value="1"/>
</dbReference>
<dbReference type="InterPro" id="IPR001138">
    <property type="entry name" value="Zn2Cys6_DnaBD"/>
</dbReference>
<dbReference type="Gene3D" id="4.10.240.10">
    <property type="entry name" value="Zn(2)-C6 fungal-type DNA-binding domain"/>
    <property type="match status" value="1"/>
</dbReference>
<comment type="subcellular location">
    <subcellularLocation>
        <location evidence="1">Nucleus</location>
    </subcellularLocation>
</comment>
<sequence>MSSCVTPPTQTNCRAMPKELLKPKQTRKRIPRTCAQVSSYSQKLLVYLINSSLISLCQLSQCRKRKQKCDSLKPCAVCKLRGEADLCDYSGAQPTRILDEEDEASNQVSTEELKVLHQQVNDLEHAVILAVNRPLGDTSPPLGTNDVTPRLAIDMDELNLTSILSSFLVCRMVSTELTQEFPIIQKIRRQCRLEQNLPPVSHPNVYASSGLSTYFGNQLNNSHYTELRKRLPTQEQSTVFLATYMKEFGWYHSCFNATAYSMALESLYAAPTTGSEFEKDLHAIITIATCFAIARAAIVKVSSQSSIELNLPIGPSDRLEQSKMWLDMSVACLKCADFEVNPLLESVNCLIILLEVAWFDEILGGIEDLSRLFDLKCKAIHLAYDLSLHRDPSHRDPTGTVHVNPTIARERRMVWWALLSIDGLYSGLTGRMPSINGLEAADVFLPALGTTAFPEEAHEGCEQGCTTSTPATAIQPRLLIGYVGHEISRLPFQRTPLPTINDIHQAHRDLVSLEAQLPDSHKLHTINGHCIDRTRLPQCSKARRDAICFYMRYHYLCVKLHSPLHFIRKGDDFSGFEAKHSYHRSAVVDHAYLRILGNFSPDYIYGNSMIIEASFSLALDYLYDPKSKVSNMIKVELQNYCKSLQSSKVWLIKRGLNILECLMVTWGSPPPNGTISWFSFNRPTLSPNNWIQGPCHQPREITNFSGTGETQSQLERLHRVEPSLKVPDSPDQLTSGQHAMNHASWRPPGSGTMISPHLPPAPPPAQTVSSHFQQVQSRQQQHQPQMPDYNSGISENPSEFSQFNQPGHSQPQQIVHPDPFHQFSILPTTSAHGNLDGYCENSNISCDANRHNSTTVVAKNRLNLNNFLGGGNVNQHPGLASGHQHPVAQHHQLSLPSTLQPSGSADHSSHDHSQLLPHHPYEQPHHHQQLHDQFSNPVIPSRCLEQQQQQQQQPQHCQQHYQHYPPTHAKW</sequence>
<dbReference type="InterPro" id="IPR007219">
    <property type="entry name" value="XnlR_reg_dom"/>
</dbReference>
<feature type="compositionally biased region" description="Basic and acidic residues" evidence="4">
    <location>
        <begin position="907"/>
        <end position="925"/>
    </location>
</feature>
<dbReference type="CDD" id="cd00067">
    <property type="entry name" value="GAL4"/>
    <property type="match status" value="1"/>
</dbReference>
<dbReference type="InterPro" id="IPR050613">
    <property type="entry name" value="Sec_Metabolite_Reg"/>
</dbReference>
<keyword evidence="2" id="KW-0479">Metal-binding</keyword>
<feature type="region of interest" description="Disordered" evidence="4">
    <location>
        <begin position="874"/>
        <end position="932"/>
    </location>
</feature>
<keyword evidence="3" id="KW-0539">Nucleus</keyword>
<feature type="region of interest" description="Disordered" evidence="4">
    <location>
        <begin position="761"/>
        <end position="816"/>
    </location>
</feature>
<name>A0ABY7D5F3_9BASI</name>
<evidence type="ECO:0000256" key="2">
    <source>
        <dbReference type="ARBA" id="ARBA00022723"/>
    </source>
</evidence>
<feature type="compositionally biased region" description="Polar residues" evidence="4">
    <location>
        <begin position="791"/>
        <end position="813"/>
    </location>
</feature>
<feature type="compositionally biased region" description="Polar residues" evidence="4">
    <location>
        <begin position="891"/>
        <end position="900"/>
    </location>
</feature>
<dbReference type="RefSeq" id="XP_053028025.1">
    <property type="nucleotide sequence ID" value="XM_053164061.1"/>
</dbReference>
<dbReference type="EMBL" id="CP110436">
    <property type="protein sequence ID" value="WAQ92470.1"/>
    <property type="molecule type" value="Genomic_DNA"/>
</dbReference>
<reference evidence="6" key="1">
    <citation type="submission" date="2022-10" db="EMBL/GenBank/DDBJ databases">
        <title>Puccinia triticina Genome sequencing and assembly.</title>
        <authorList>
            <person name="Li C."/>
        </authorList>
    </citation>
    <scope>NUCLEOTIDE SEQUENCE</scope>
    <source>
        <strain evidence="6">Pt15</strain>
    </source>
</reference>
<feature type="compositionally biased region" description="Low complexity" evidence="4">
    <location>
        <begin position="946"/>
        <end position="971"/>
    </location>
</feature>
<proteinExistence type="predicted"/>
<feature type="domain" description="Xylanolytic transcriptional activator regulatory" evidence="5">
    <location>
        <begin position="337"/>
        <end position="447"/>
    </location>
</feature>
<dbReference type="Proteomes" id="UP001164743">
    <property type="component" value="Chromosome 16A"/>
</dbReference>
<evidence type="ECO:0000313" key="6">
    <source>
        <dbReference type="EMBL" id="WAQ92470.1"/>
    </source>
</evidence>
<keyword evidence="7" id="KW-1185">Reference proteome</keyword>
<organism evidence="6 7">
    <name type="scientific">Puccinia triticina</name>
    <dbReference type="NCBI Taxonomy" id="208348"/>
    <lineage>
        <taxon>Eukaryota</taxon>
        <taxon>Fungi</taxon>
        <taxon>Dikarya</taxon>
        <taxon>Basidiomycota</taxon>
        <taxon>Pucciniomycotina</taxon>
        <taxon>Pucciniomycetes</taxon>
        <taxon>Pucciniales</taxon>
        <taxon>Pucciniaceae</taxon>
        <taxon>Puccinia</taxon>
    </lineage>
</organism>
<feature type="region of interest" description="Disordered" evidence="4">
    <location>
        <begin position="944"/>
        <end position="971"/>
    </location>
</feature>
<evidence type="ECO:0000313" key="7">
    <source>
        <dbReference type="Proteomes" id="UP001164743"/>
    </source>
</evidence>
<gene>
    <name evidence="6" type="ORF">PtA15_16A378</name>
</gene>
<evidence type="ECO:0000259" key="5">
    <source>
        <dbReference type="Pfam" id="PF04082"/>
    </source>
</evidence>
<feature type="compositionally biased region" description="Low complexity" evidence="4">
    <location>
        <begin position="773"/>
        <end position="785"/>
    </location>
</feature>
<evidence type="ECO:0000256" key="4">
    <source>
        <dbReference type="SAM" id="MobiDB-lite"/>
    </source>
</evidence>
<dbReference type="PANTHER" id="PTHR31001:SF89">
    <property type="entry name" value="ZN(2)-C6 FUNGAL-TYPE DOMAIN-CONTAINING PROTEIN"/>
    <property type="match status" value="1"/>
</dbReference>
<protein>
    <recommendedName>
        <fullName evidence="5">Xylanolytic transcriptional activator regulatory domain-containing protein</fullName>
    </recommendedName>
</protein>
<evidence type="ECO:0000256" key="1">
    <source>
        <dbReference type="ARBA" id="ARBA00004123"/>
    </source>
</evidence>
<dbReference type="Pfam" id="PF04082">
    <property type="entry name" value="Fungal_trans"/>
    <property type="match status" value="1"/>
</dbReference>
<dbReference type="InterPro" id="IPR036864">
    <property type="entry name" value="Zn2-C6_fun-type_DNA-bd_sf"/>
</dbReference>
<dbReference type="GeneID" id="77804956"/>
<evidence type="ECO:0000256" key="3">
    <source>
        <dbReference type="ARBA" id="ARBA00023242"/>
    </source>
</evidence>
<dbReference type="PANTHER" id="PTHR31001">
    <property type="entry name" value="UNCHARACTERIZED TRANSCRIPTIONAL REGULATORY PROTEIN"/>
    <property type="match status" value="1"/>
</dbReference>